<dbReference type="Pfam" id="PF03734">
    <property type="entry name" value="YkuD"/>
    <property type="match status" value="1"/>
</dbReference>
<organism evidence="9 10">
    <name type="scientific">Ktedonobacter robiniae</name>
    <dbReference type="NCBI Taxonomy" id="2778365"/>
    <lineage>
        <taxon>Bacteria</taxon>
        <taxon>Bacillati</taxon>
        <taxon>Chloroflexota</taxon>
        <taxon>Ktedonobacteria</taxon>
        <taxon>Ktedonobacterales</taxon>
        <taxon>Ktedonobacteraceae</taxon>
        <taxon>Ktedonobacter</taxon>
    </lineage>
</organism>
<feature type="chain" id="PRO_5046572838" description="L,D-TPase catalytic domain-containing protein" evidence="7">
    <location>
        <begin position="26"/>
        <end position="175"/>
    </location>
</feature>
<dbReference type="CDD" id="cd16913">
    <property type="entry name" value="YkuD_like"/>
    <property type="match status" value="1"/>
</dbReference>
<keyword evidence="4 6" id="KW-0573">Peptidoglycan synthesis</keyword>
<dbReference type="EMBL" id="BNJG01000001">
    <property type="protein sequence ID" value="GHO55123.1"/>
    <property type="molecule type" value="Genomic_DNA"/>
</dbReference>
<dbReference type="Gene3D" id="2.40.440.10">
    <property type="entry name" value="L,D-transpeptidase catalytic domain-like"/>
    <property type="match status" value="1"/>
</dbReference>
<dbReference type="InterPro" id="IPR050979">
    <property type="entry name" value="LD-transpeptidase"/>
</dbReference>
<keyword evidence="10" id="KW-1185">Reference proteome</keyword>
<evidence type="ECO:0000313" key="10">
    <source>
        <dbReference type="Proteomes" id="UP000654345"/>
    </source>
</evidence>
<dbReference type="Proteomes" id="UP000654345">
    <property type="component" value="Unassembled WGS sequence"/>
</dbReference>
<dbReference type="PANTHER" id="PTHR30582">
    <property type="entry name" value="L,D-TRANSPEPTIDASE"/>
    <property type="match status" value="1"/>
</dbReference>
<protein>
    <recommendedName>
        <fullName evidence="8">L,D-TPase catalytic domain-containing protein</fullName>
    </recommendedName>
</protein>
<evidence type="ECO:0000256" key="1">
    <source>
        <dbReference type="ARBA" id="ARBA00004752"/>
    </source>
</evidence>
<evidence type="ECO:0000256" key="7">
    <source>
        <dbReference type="SAM" id="SignalP"/>
    </source>
</evidence>
<dbReference type="RefSeq" id="WP_201371755.1">
    <property type="nucleotide sequence ID" value="NZ_BNJG01000001.1"/>
</dbReference>
<evidence type="ECO:0000256" key="6">
    <source>
        <dbReference type="PROSITE-ProRule" id="PRU01373"/>
    </source>
</evidence>
<keyword evidence="2" id="KW-0808">Transferase</keyword>
<dbReference type="SUPFAM" id="SSF141523">
    <property type="entry name" value="L,D-transpeptidase catalytic domain-like"/>
    <property type="match status" value="1"/>
</dbReference>
<evidence type="ECO:0000313" key="9">
    <source>
        <dbReference type="EMBL" id="GHO55123.1"/>
    </source>
</evidence>
<sequence>MKKRVNKFFYFGMLAFVLASLLVMGPPPKHSHADGADKLIVISLSEQTLYAFEDGEEVFETAITSGQPALPTPTGNFSIFYKQSPMTFYSPWGKSSPYYYPPTTVSYAMEFAGGGYFIHDAPWRNEFGEGTNTEHYEEESDETVTGSHGCVNMAVDDAGWLYNWAPVGTPVQVKE</sequence>
<dbReference type="InterPro" id="IPR038063">
    <property type="entry name" value="Transpep_catalytic_dom"/>
</dbReference>
<keyword evidence="3 6" id="KW-0133">Cell shape</keyword>
<dbReference type="PANTHER" id="PTHR30582:SF2">
    <property type="entry name" value="L,D-TRANSPEPTIDASE YCIB-RELATED"/>
    <property type="match status" value="1"/>
</dbReference>
<evidence type="ECO:0000256" key="4">
    <source>
        <dbReference type="ARBA" id="ARBA00022984"/>
    </source>
</evidence>
<keyword evidence="5 6" id="KW-0961">Cell wall biogenesis/degradation</keyword>
<keyword evidence="7" id="KW-0732">Signal</keyword>
<accession>A0ABQ3UQQ4</accession>
<evidence type="ECO:0000256" key="5">
    <source>
        <dbReference type="ARBA" id="ARBA00023316"/>
    </source>
</evidence>
<evidence type="ECO:0000256" key="3">
    <source>
        <dbReference type="ARBA" id="ARBA00022960"/>
    </source>
</evidence>
<feature type="active site" description="Nucleophile" evidence="6">
    <location>
        <position position="150"/>
    </location>
</feature>
<comment type="pathway">
    <text evidence="1 6">Cell wall biogenesis; peptidoglycan biosynthesis.</text>
</comment>
<gene>
    <name evidence="9" type="ORF">KSB_35980</name>
</gene>
<evidence type="ECO:0000259" key="8">
    <source>
        <dbReference type="PROSITE" id="PS52029"/>
    </source>
</evidence>
<evidence type="ECO:0000256" key="2">
    <source>
        <dbReference type="ARBA" id="ARBA00022679"/>
    </source>
</evidence>
<feature type="signal peptide" evidence="7">
    <location>
        <begin position="1"/>
        <end position="25"/>
    </location>
</feature>
<feature type="active site" description="Proton donor/acceptor" evidence="6">
    <location>
        <position position="119"/>
    </location>
</feature>
<dbReference type="PROSITE" id="PS52029">
    <property type="entry name" value="LD_TPASE"/>
    <property type="match status" value="1"/>
</dbReference>
<reference evidence="9 10" key="1">
    <citation type="journal article" date="2021" name="Int. J. Syst. Evol. Microbiol.">
        <title>Reticulibacter mediterranei gen. nov., sp. nov., within the new family Reticulibacteraceae fam. nov., and Ktedonospora formicarum gen. nov., sp. nov., Ktedonobacter robiniae sp. nov., Dictyobacter formicarum sp. nov. and Dictyobacter arantiisoli sp. nov., belonging to the class Ktedonobacteria.</title>
        <authorList>
            <person name="Yabe S."/>
            <person name="Zheng Y."/>
            <person name="Wang C.M."/>
            <person name="Sakai Y."/>
            <person name="Abe K."/>
            <person name="Yokota A."/>
            <person name="Donadio S."/>
            <person name="Cavaletti L."/>
            <person name="Monciardini P."/>
        </authorList>
    </citation>
    <scope>NUCLEOTIDE SEQUENCE [LARGE SCALE GENOMIC DNA]</scope>
    <source>
        <strain evidence="9 10">SOSP1-30</strain>
    </source>
</reference>
<dbReference type="InterPro" id="IPR005490">
    <property type="entry name" value="LD_TPept_cat_dom"/>
</dbReference>
<proteinExistence type="predicted"/>
<feature type="domain" description="L,D-TPase catalytic" evidence="8">
    <location>
        <begin position="38"/>
        <end position="174"/>
    </location>
</feature>
<name>A0ABQ3UQQ4_9CHLR</name>
<comment type="caution">
    <text evidence="9">The sequence shown here is derived from an EMBL/GenBank/DDBJ whole genome shotgun (WGS) entry which is preliminary data.</text>
</comment>